<dbReference type="AlphaFoldDB" id="A0A2B6RYF8"/>
<dbReference type="Proteomes" id="UP000219775">
    <property type="component" value="Unassembled WGS sequence"/>
</dbReference>
<protein>
    <submittedName>
        <fullName evidence="1">D-alanyl carrier protein</fullName>
    </submittedName>
</protein>
<dbReference type="InterPro" id="IPR009081">
    <property type="entry name" value="PP-bd_ACP"/>
</dbReference>
<sequence length="81" mass="9401">MENKEKIRSFLGRFTQNFIIEDDTNIFELGVVNSLFAMQLVVFVETEFGITFSNEDLDFSNFKSINAISELIDRKLNQKTV</sequence>
<organism evidence="1 2">
    <name type="scientific">Bacillus pseudomycoides</name>
    <dbReference type="NCBI Taxonomy" id="64104"/>
    <lineage>
        <taxon>Bacteria</taxon>
        <taxon>Bacillati</taxon>
        <taxon>Bacillota</taxon>
        <taxon>Bacilli</taxon>
        <taxon>Bacillales</taxon>
        <taxon>Bacillaceae</taxon>
        <taxon>Bacillus</taxon>
        <taxon>Bacillus cereus group</taxon>
    </lineage>
</organism>
<dbReference type="Gene3D" id="1.10.1200.10">
    <property type="entry name" value="ACP-like"/>
    <property type="match status" value="1"/>
</dbReference>
<dbReference type="Pfam" id="PF00550">
    <property type="entry name" value="PP-binding"/>
    <property type="match status" value="1"/>
</dbReference>
<evidence type="ECO:0000313" key="1">
    <source>
        <dbReference type="EMBL" id="PEM66575.1"/>
    </source>
</evidence>
<dbReference type="SUPFAM" id="SSF47336">
    <property type="entry name" value="ACP-like"/>
    <property type="match status" value="1"/>
</dbReference>
<evidence type="ECO:0000313" key="2">
    <source>
        <dbReference type="Proteomes" id="UP000219775"/>
    </source>
</evidence>
<proteinExistence type="predicted"/>
<accession>A0A2B6RYF8</accession>
<dbReference type="RefSeq" id="WP_097969588.1">
    <property type="nucleotide sequence ID" value="NZ_NUBH01000063.1"/>
</dbReference>
<dbReference type="PROSITE" id="PS50075">
    <property type="entry name" value="CARRIER"/>
    <property type="match status" value="1"/>
</dbReference>
<dbReference type="InterPro" id="IPR036736">
    <property type="entry name" value="ACP-like_sf"/>
</dbReference>
<dbReference type="EMBL" id="NUDP01000089">
    <property type="protein sequence ID" value="PEM66575.1"/>
    <property type="molecule type" value="Genomic_DNA"/>
</dbReference>
<gene>
    <name evidence="1" type="ORF">CN613_22125</name>
</gene>
<reference evidence="1 2" key="1">
    <citation type="submission" date="2017-09" db="EMBL/GenBank/DDBJ databases">
        <title>Large-scale bioinformatics analysis of Bacillus genomes uncovers conserved roles of natural products in bacterial physiology.</title>
        <authorList>
            <consortium name="Agbiome Team Llc"/>
            <person name="Bleich R.M."/>
            <person name="Grubbs K.J."/>
            <person name="Santa Maria K.C."/>
            <person name="Allen S.E."/>
            <person name="Farag S."/>
            <person name="Shank E.A."/>
            <person name="Bowers A."/>
        </authorList>
    </citation>
    <scope>NUCLEOTIDE SEQUENCE [LARGE SCALE GENOMIC DNA]</scope>
    <source>
        <strain evidence="1 2">AFS009893</strain>
    </source>
</reference>
<comment type="caution">
    <text evidence="1">The sequence shown here is derived from an EMBL/GenBank/DDBJ whole genome shotgun (WGS) entry which is preliminary data.</text>
</comment>
<name>A0A2B6RYF8_9BACI</name>